<evidence type="ECO:0000313" key="1">
    <source>
        <dbReference type="EMBL" id="TFW20076.1"/>
    </source>
</evidence>
<name>A0A4Y9SCE3_9BURK</name>
<dbReference type="AlphaFoldDB" id="A0A4Y9SCE3"/>
<comment type="caution">
    <text evidence="1">The sequence shown here is derived from an EMBL/GenBank/DDBJ whole genome shotgun (WGS) entry which is preliminary data.</text>
</comment>
<dbReference type="NCBIfam" id="TIGR03347">
    <property type="entry name" value="VI_chp_1"/>
    <property type="match status" value="1"/>
</dbReference>
<proteinExistence type="predicted"/>
<dbReference type="Pfam" id="PF06996">
    <property type="entry name" value="T6SS_TssG"/>
    <property type="match status" value="1"/>
</dbReference>
<dbReference type="OrthoDB" id="1523296at2"/>
<evidence type="ECO:0000313" key="2">
    <source>
        <dbReference type="Proteomes" id="UP000297729"/>
    </source>
</evidence>
<organism evidence="1 2">
    <name type="scientific">Duganella callida</name>
    <dbReference type="NCBI Taxonomy" id="2561932"/>
    <lineage>
        <taxon>Bacteria</taxon>
        <taxon>Pseudomonadati</taxon>
        <taxon>Pseudomonadota</taxon>
        <taxon>Betaproteobacteria</taxon>
        <taxon>Burkholderiales</taxon>
        <taxon>Oxalobacteraceae</taxon>
        <taxon>Telluria group</taxon>
        <taxon>Duganella</taxon>
    </lineage>
</organism>
<reference evidence="1 2" key="1">
    <citation type="submission" date="2019-03" db="EMBL/GenBank/DDBJ databases">
        <title>Draft Genome Sequence of Duganella callidus sp. nov., a Novel Duganella Species Isolated from Cultivated Soil.</title>
        <authorList>
            <person name="Raths R."/>
            <person name="Peta V."/>
            <person name="Bucking H."/>
        </authorList>
    </citation>
    <scope>NUCLEOTIDE SEQUENCE [LARGE SCALE GENOMIC DNA]</scope>
    <source>
        <strain evidence="1 2">DN04</strain>
    </source>
</reference>
<keyword evidence="2" id="KW-1185">Reference proteome</keyword>
<sequence>MAGKDGAMRDSVSVLEDLGRRPGAYDFYAALRLIECAHPALPRIGQARRPQEEAARFGQQPSMAFTPVMLAGLEKNEEQSAARLLVEGFGLLGANGPMPLHLSEYVRDRLRNAADPTLARFLDIFHHRMISLFYRAWASAQPAVGMDRPEADRFANYLAALIGIGMPALRGRDTVPDHAKLHYAGRLGPQTRNADGLEAILSDHFGVPVRVLQFVGHWMRLPQDGLCRLRSGAGAERLGRTTVVGRKVWNTQHKFRLQIGPVDQAQLQDFLPGAPGMRRLRDWVRQYAGLALDWDVNLIVKKEALPRLKLGGGARMGWNSWLSSKTPERDDRQLLLAPRSRPATI</sequence>
<dbReference type="EMBL" id="SPVG01000156">
    <property type="protein sequence ID" value="TFW20076.1"/>
    <property type="molecule type" value="Genomic_DNA"/>
</dbReference>
<dbReference type="Proteomes" id="UP000297729">
    <property type="component" value="Unassembled WGS sequence"/>
</dbReference>
<dbReference type="InterPro" id="IPR010732">
    <property type="entry name" value="T6SS_TssG-like"/>
</dbReference>
<dbReference type="PANTHER" id="PTHR35564">
    <property type="match status" value="1"/>
</dbReference>
<protein>
    <submittedName>
        <fullName evidence="1">Type VI secretion system baseplate subunit TssG</fullName>
    </submittedName>
</protein>
<accession>A0A4Y9SCE3</accession>
<dbReference type="PANTHER" id="PTHR35564:SF4">
    <property type="entry name" value="CYTOPLASMIC PROTEIN"/>
    <property type="match status" value="1"/>
</dbReference>
<gene>
    <name evidence="1" type="primary">tssG</name>
    <name evidence="1" type="ORF">E4L98_15210</name>
</gene>